<gene>
    <name evidence="3" type="ORF">G7Y89_g12874</name>
</gene>
<dbReference type="Proteomes" id="UP000566819">
    <property type="component" value="Unassembled WGS sequence"/>
</dbReference>
<protein>
    <recommendedName>
        <fullName evidence="2">Macro domain-containing protein</fullName>
    </recommendedName>
</protein>
<dbReference type="OrthoDB" id="3565196at2759"/>
<dbReference type="InterPro" id="IPR002589">
    <property type="entry name" value="Macro_dom"/>
</dbReference>
<sequence length="498" mass="56572">MTFLVADQQFLDNKLQPTISAASLHQHKNQIRKHIFVLQEQYTYFRFRIGSENGHTIDRFCLGRSCGCAPESPDNVFRVSIEFRISEFLRGQTPQDLSVGETRGESQSDLSPKPKAFTTEASHEEFLKHVSETLENSGIPSITKHESLPEKRYAKFTLLSPVSACSTDAIQAAAEVVKVLNQTYKFKDGELLSPHDKEGILAFRVFIGKGRDKIFSLDEMKNLSATIWTFEKVLDTIHPSYMVRTHSTQEMEHNCDLYWEKFPDGETWTPAKALDRIFKSKDVEEVDEPLKMFEFNQHEAIPDPEKLKMSLDLAIKIYRKAGPDLLRELDERYPSGGAHGNIYLTDGHDAYSFAFNLLHAPIPDSNEAATIQEKVLAMSQLRSTYEQVLYWSHKFDRGYICFPSLGGAFNFPREESIIVVLTMLQDYIDRFGEGGEGSGPINFTEKNFYFHVTGINDPDAAIFQRLLPQILPEDLPNGAPAPRPILPFPPAWPSPRDN</sequence>
<evidence type="ECO:0000259" key="2">
    <source>
        <dbReference type="Pfam" id="PF01661"/>
    </source>
</evidence>
<comment type="caution">
    <text evidence="3">The sequence shown here is derived from an EMBL/GenBank/DDBJ whole genome shotgun (WGS) entry which is preliminary data.</text>
</comment>
<dbReference type="Gene3D" id="3.40.220.10">
    <property type="entry name" value="Leucine Aminopeptidase, subunit E, domain 1"/>
    <property type="match status" value="1"/>
</dbReference>
<proteinExistence type="predicted"/>
<name>A0A8H4R7Y7_9HELO</name>
<reference evidence="3 4" key="1">
    <citation type="submission" date="2020-03" db="EMBL/GenBank/DDBJ databases">
        <title>Draft Genome Sequence of Cudoniella acicularis.</title>
        <authorList>
            <person name="Buettner E."/>
            <person name="Kellner H."/>
        </authorList>
    </citation>
    <scope>NUCLEOTIDE SEQUENCE [LARGE SCALE GENOMIC DNA]</scope>
    <source>
        <strain evidence="3 4">DSM 108380</strain>
    </source>
</reference>
<organism evidence="3 4">
    <name type="scientific">Cudoniella acicularis</name>
    <dbReference type="NCBI Taxonomy" id="354080"/>
    <lineage>
        <taxon>Eukaryota</taxon>
        <taxon>Fungi</taxon>
        <taxon>Dikarya</taxon>
        <taxon>Ascomycota</taxon>
        <taxon>Pezizomycotina</taxon>
        <taxon>Leotiomycetes</taxon>
        <taxon>Helotiales</taxon>
        <taxon>Tricladiaceae</taxon>
        <taxon>Cudoniella</taxon>
    </lineage>
</organism>
<evidence type="ECO:0000313" key="4">
    <source>
        <dbReference type="Proteomes" id="UP000566819"/>
    </source>
</evidence>
<evidence type="ECO:0000313" key="3">
    <source>
        <dbReference type="EMBL" id="KAF4625294.1"/>
    </source>
</evidence>
<dbReference type="AlphaFoldDB" id="A0A8H4R7Y7"/>
<keyword evidence="4" id="KW-1185">Reference proteome</keyword>
<feature type="domain" description="Macro" evidence="2">
    <location>
        <begin position="306"/>
        <end position="417"/>
    </location>
</feature>
<dbReference type="SUPFAM" id="SSF52949">
    <property type="entry name" value="Macro domain-like"/>
    <property type="match status" value="1"/>
</dbReference>
<evidence type="ECO:0000256" key="1">
    <source>
        <dbReference type="SAM" id="MobiDB-lite"/>
    </source>
</evidence>
<dbReference type="Pfam" id="PF01661">
    <property type="entry name" value="Macro"/>
    <property type="match status" value="1"/>
</dbReference>
<dbReference type="InterPro" id="IPR043472">
    <property type="entry name" value="Macro_dom-like"/>
</dbReference>
<accession>A0A8H4R7Y7</accession>
<feature type="region of interest" description="Disordered" evidence="1">
    <location>
        <begin position="94"/>
        <end position="115"/>
    </location>
</feature>
<dbReference type="EMBL" id="JAAMPI010001417">
    <property type="protein sequence ID" value="KAF4625294.1"/>
    <property type="molecule type" value="Genomic_DNA"/>
</dbReference>